<dbReference type="InterPro" id="IPR009057">
    <property type="entry name" value="Homeodomain-like_sf"/>
</dbReference>
<accession>A0AAF0I5M1</accession>
<dbReference type="SUPFAM" id="SSF46689">
    <property type="entry name" value="Homeodomain-like"/>
    <property type="match status" value="1"/>
</dbReference>
<dbReference type="InterPro" id="IPR001647">
    <property type="entry name" value="HTH_TetR"/>
</dbReference>
<organism evidence="4 5">
    <name type="scientific">Vagococcus intermedius</name>
    <dbReference type="NCBI Taxonomy" id="2991418"/>
    <lineage>
        <taxon>Bacteria</taxon>
        <taxon>Bacillati</taxon>
        <taxon>Bacillota</taxon>
        <taxon>Bacilli</taxon>
        <taxon>Lactobacillales</taxon>
        <taxon>Enterococcaceae</taxon>
        <taxon>Vagococcus</taxon>
    </lineage>
</organism>
<dbReference type="AlphaFoldDB" id="A0AAF0I5M1"/>
<sequence length="219" mass="24868">MVKKYTATEAHHMILDVSSRLFTEKGYEKTSIQDIVRGLDGLTRGAVYHHFDSKEAIIESVARRCLPEECYLTAIDERTDLTGLEKIQELLIESMFNQEVGQAMDLAYPLMNDPKFYAIYITQLTDVLGPKVEAYIIEGNKSGHLSVALPKQLSEIIILLLSTWFIPALYPNTAETFFDKLKACQFVLAQSGVDVLSHEVMERITKKITEKVIEFEENT</sequence>
<evidence type="ECO:0000313" key="5">
    <source>
        <dbReference type="Proteomes" id="UP001179647"/>
    </source>
</evidence>
<evidence type="ECO:0000256" key="1">
    <source>
        <dbReference type="ARBA" id="ARBA00023125"/>
    </source>
</evidence>
<feature type="DNA-binding region" description="H-T-H motif" evidence="2">
    <location>
        <begin position="32"/>
        <end position="51"/>
    </location>
</feature>
<keyword evidence="1 2" id="KW-0238">DNA-binding</keyword>
<dbReference type="Gene3D" id="1.10.357.10">
    <property type="entry name" value="Tetracycline Repressor, domain 2"/>
    <property type="match status" value="1"/>
</dbReference>
<keyword evidence="5" id="KW-1185">Reference proteome</keyword>
<dbReference type="RefSeq" id="WP_275468865.1">
    <property type="nucleotide sequence ID" value="NZ_CP110232.1"/>
</dbReference>
<evidence type="ECO:0000259" key="3">
    <source>
        <dbReference type="PROSITE" id="PS50977"/>
    </source>
</evidence>
<dbReference type="PANTHER" id="PTHR43479:SF11">
    <property type="entry name" value="ACREF_ENVCD OPERON REPRESSOR-RELATED"/>
    <property type="match status" value="1"/>
</dbReference>
<protein>
    <submittedName>
        <fullName evidence="4">TetR/AcrR family transcriptional regulator</fullName>
    </submittedName>
</protein>
<dbReference type="EMBL" id="CP110232">
    <property type="protein sequence ID" value="WEG73063.1"/>
    <property type="molecule type" value="Genomic_DNA"/>
</dbReference>
<dbReference type="Proteomes" id="UP001179647">
    <property type="component" value="Chromosome"/>
</dbReference>
<reference evidence="4" key="1">
    <citation type="submission" date="2022-10" db="EMBL/GenBank/DDBJ databases">
        <title>Vagococcus sp. isolated from poultry meat.</title>
        <authorList>
            <person name="Johansson P."/>
            <person name="Bjorkroth J."/>
        </authorList>
    </citation>
    <scope>NUCLEOTIDE SEQUENCE</scope>
    <source>
        <strain evidence="4">STAA11</strain>
    </source>
</reference>
<gene>
    <name evidence="4" type="ORF">OL234_08850</name>
</gene>
<dbReference type="GO" id="GO:0003677">
    <property type="term" value="F:DNA binding"/>
    <property type="evidence" value="ECO:0007669"/>
    <property type="project" value="UniProtKB-UniRule"/>
</dbReference>
<dbReference type="Pfam" id="PF00440">
    <property type="entry name" value="TetR_N"/>
    <property type="match status" value="1"/>
</dbReference>
<name>A0AAF0I5M1_9ENTE</name>
<evidence type="ECO:0000256" key="2">
    <source>
        <dbReference type="PROSITE-ProRule" id="PRU00335"/>
    </source>
</evidence>
<feature type="domain" description="HTH tetR-type" evidence="3">
    <location>
        <begin position="8"/>
        <end position="69"/>
    </location>
</feature>
<evidence type="ECO:0000313" key="4">
    <source>
        <dbReference type="EMBL" id="WEG73063.1"/>
    </source>
</evidence>
<dbReference type="KEGG" id="vie:OL234_08850"/>
<proteinExistence type="predicted"/>
<dbReference type="InterPro" id="IPR050624">
    <property type="entry name" value="HTH-type_Tx_Regulator"/>
</dbReference>
<dbReference type="PANTHER" id="PTHR43479">
    <property type="entry name" value="ACREF/ENVCD OPERON REPRESSOR-RELATED"/>
    <property type="match status" value="1"/>
</dbReference>
<dbReference type="PROSITE" id="PS50977">
    <property type="entry name" value="HTH_TETR_2"/>
    <property type="match status" value="1"/>
</dbReference>